<keyword evidence="8" id="KW-1185">Reference proteome</keyword>
<evidence type="ECO:0000256" key="4">
    <source>
        <dbReference type="ARBA" id="ARBA00022801"/>
    </source>
</evidence>
<name>A0ABY5ARJ9_9CYAN</name>
<evidence type="ECO:0000256" key="1">
    <source>
        <dbReference type="ARBA" id="ARBA00008764"/>
    </source>
</evidence>
<dbReference type="Gene3D" id="2.40.10.10">
    <property type="entry name" value="Trypsin-like serine proteases"/>
    <property type="match status" value="2"/>
</dbReference>
<gene>
    <name evidence="7" type="ORF">NEA10_02040</name>
</gene>
<keyword evidence="2 6" id="KW-0645">Protease</keyword>
<organism evidence="7 8">
    <name type="scientific">Phormidium yuhuli AB48</name>
    <dbReference type="NCBI Taxonomy" id="2940671"/>
    <lineage>
        <taxon>Bacteria</taxon>
        <taxon>Bacillati</taxon>
        <taxon>Cyanobacteriota</taxon>
        <taxon>Cyanophyceae</taxon>
        <taxon>Oscillatoriophycideae</taxon>
        <taxon>Oscillatoriales</taxon>
        <taxon>Oscillatoriaceae</taxon>
        <taxon>Phormidium</taxon>
        <taxon>Phormidium yuhuli</taxon>
    </lineage>
</organism>
<comment type="similarity">
    <text evidence="1 6">Belongs to the peptidase S1B family.</text>
</comment>
<feature type="chain" id="PRO_5044977759" description="Serine protease" evidence="6">
    <location>
        <begin position="25"/>
        <end position="337"/>
    </location>
</feature>
<keyword evidence="4 6" id="KW-0378">Hydrolase</keyword>
<evidence type="ECO:0000256" key="2">
    <source>
        <dbReference type="ARBA" id="ARBA00022670"/>
    </source>
</evidence>
<dbReference type="PANTHER" id="PTHR15462:SF8">
    <property type="entry name" value="SERINE PROTEASE"/>
    <property type="match status" value="1"/>
</dbReference>
<dbReference type="SUPFAM" id="SSF50494">
    <property type="entry name" value="Trypsin-like serine proteases"/>
    <property type="match status" value="1"/>
</dbReference>
<dbReference type="InterPro" id="IPR043504">
    <property type="entry name" value="Peptidase_S1_PA_chymotrypsin"/>
</dbReference>
<evidence type="ECO:0000256" key="5">
    <source>
        <dbReference type="ARBA" id="ARBA00022825"/>
    </source>
</evidence>
<sequence>MKLRFLAALTLIAVLFTAPLSALRAEPDLDLPLEDDIEWETDDSETDWDGELLIESGFIPDDLPVVDEPYTADDRVVIGRDKRRPVLTSGYPYSTVGRIYRVSANGRERGSCTGTLIGLNLVLTNAHCLPRQANNEQVISGADYQRGQGDRLVFKAGMIRGVARAQARVVTFEHGWTDNRAAANDWAILRLDQPLGRQMGTLGWLGLDFTNPRILRETAGKLMVVSYSADFPTPALQAFGQPGETAGQHRRCSVVRAHNEGPNRGLIFHACDTNPGASGSAILMRLDDGTYRVVGLHAGSNRFESAVRLPTGGRTDTLNRAVQVNRWHSTAVRMRNQ</sequence>
<dbReference type="PANTHER" id="PTHR15462">
    <property type="entry name" value="SERINE PROTEASE"/>
    <property type="match status" value="1"/>
</dbReference>
<keyword evidence="5 6" id="KW-0720">Serine protease</keyword>
<dbReference type="Proteomes" id="UP001056708">
    <property type="component" value="Chromosome"/>
</dbReference>
<dbReference type="Pfam" id="PF13365">
    <property type="entry name" value="Trypsin_2"/>
    <property type="match status" value="1"/>
</dbReference>
<protein>
    <recommendedName>
        <fullName evidence="6">Serine protease</fullName>
        <ecNumber evidence="6">3.4.21.-</ecNumber>
    </recommendedName>
</protein>
<dbReference type="InterPro" id="IPR009003">
    <property type="entry name" value="Peptidase_S1_PA"/>
</dbReference>
<dbReference type="InterPro" id="IPR008256">
    <property type="entry name" value="Peptidase_S1B"/>
</dbReference>
<proteinExistence type="inferred from homology"/>
<evidence type="ECO:0000256" key="3">
    <source>
        <dbReference type="ARBA" id="ARBA00022729"/>
    </source>
</evidence>
<evidence type="ECO:0000313" key="7">
    <source>
        <dbReference type="EMBL" id="USR91531.1"/>
    </source>
</evidence>
<evidence type="ECO:0000313" key="8">
    <source>
        <dbReference type="Proteomes" id="UP001056708"/>
    </source>
</evidence>
<dbReference type="EC" id="3.4.21.-" evidence="6"/>
<dbReference type="PRINTS" id="PR00839">
    <property type="entry name" value="V8PROTEASE"/>
</dbReference>
<keyword evidence="3 6" id="KW-0732">Signal</keyword>
<evidence type="ECO:0000256" key="6">
    <source>
        <dbReference type="RuleBase" id="RU004296"/>
    </source>
</evidence>
<dbReference type="EMBL" id="CP098611">
    <property type="protein sequence ID" value="USR91531.1"/>
    <property type="molecule type" value="Genomic_DNA"/>
</dbReference>
<dbReference type="RefSeq" id="WP_252663546.1">
    <property type="nucleotide sequence ID" value="NZ_CP098611.1"/>
</dbReference>
<feature type="signal peptide" evidence="6">
    <location>
        <begin position="1"/>
        <end position="24"/>
    </location>
</feature>
<accession>A0ABY5ARJ9</accession>
<reference evidence="7" key="1">
    <citation type="submission" date="2022-06" db="EMBL/GenBank/DDBJ databases">
        <title>Genome sequence of Phormidium yuhuli AB48 isolated from an industrial photobioreactor environment.</title>
        <authorList>
            <person name="Qiu Y."/>
            <person name="Noonan A.J.C."/>
            <person name="Dofher K."/>
            <person name="Koch M."/>
            <person name="Kieft B."/>
            <person name="Lin X."/>
            <person name="Ziels R.M."/>
            <person name="Hallam S.J."/>
        </authorList>
    </citation>
    <scope>NUCLEOTIDE SEQUENCE</scope>
    <source>
        <strain evidence="7">AB48</strain>
    </source>
</reference>
<dbReference type="InterPro" id="IPR050966">
    <property type="entry name" value="Glutamyl_endopeptidase"/>
</dbReference>